<name>A0AAV4G9N0_9GAST</name>
<reference evidence="2 3" key="1">
    <citation type="journal article" date="2021" name="Elife">
        <title>Chloroplast acquisition without the gene transfer in kleptoplastic sea slugs, Plakobranchus ocellatus.</title>
        <authorList>
            <person name="Maeda T."/>
            <person name="Takahashi S."/>
            <person name="Yoshida T."/>
            <person name="Shimamura S."/>
            <person name="Takaki Y."/>
            <person name="Nagai Y."/>
            <person name="Toyoda A."/>
            <person name="Suzuki Y."/>
            <person name="Arimoto A."/>
            <person name="Ishii H."/>
            <person name="Satoh N."/>
            <person name="Nishiyama T."/>
            <person name="Hasebe M."/>
            <person name="Maruyama T."/>
            <person name="Minagawa J."/>
            <person name="Obokata J."/>
            <person name="Shigenobu S."/>
        </authorList>
    </citation>
    <scope>NUCLEOTIDE SEQUENCE [LARGE SCALE GENOMIC DNA]</scope>
</reference>
<accession>A0AAV4G9N0</accession>
<protein>
    <submittedName>
        <fullName evidence="2">Uncharacterized protein</fullName>
    </submittedName>
</protein>
<comment type="caution">
    <text evidence="2">The sequence shown here is derived from an EMBL/GenBank/DDBJ whole genome shotgun (WGS) entry which is preliminary data.</text>
</comment>
<feature type="region of interest" description="Disordered" evidence="1">
    <location>
        <begin position="33"/>
        <end position="52"/>
    </location>
</feature>
<dbReference type="AlphaFoldDB" id="A0AAV4G9N0"/>
<proteinExistence type="predicted"/>
<sequence>MDRTKEDNSYVSEAGPPTVELAVNREEISSLASTALPDDAPAPNPTLGRPRADCGSLKTRHRNFNIATWTVRTLFQCGKFENLVKEAELLKLDICGGSETR</sequence>
<dbReference type="Proteomes" id="UP000762676">
    <property type="component" value="Unassembled WGS sequence"/>
</dbReference>
<gene>
    <name evidence="2" type="ORF">ElyMa_002359200</name>
</gene>
<evidence type="ECO:0000313" key="2">
    <source>
        <dbReference type="EMBL" id="GFR82174.1"/>
    </source>
</evidence>
<dbReference type="EMBL" id="BMAT01004875">
    <property type="protein sequence ID" value="GFR82174.1"/>
    <property type="molecule type" value="Genomic_DNA"/>
</dbReference>
<evidence type="ECO:0000256" key="1">
    <source>
        <dbReference type="SAM" id="MobiDB-lite"/>
    </source>
</evidence>
<keyword evidence="3" id="KW-1185">Reference proteome</keyword>
<organism evidence="2 3">
    <name type="scientific">Elysia marginata</name>
    <dbReference type="NCBI Taxonomy" id="1093978"/>
    <lineage>
        <taxon>Eukaryota</taxon>
        <taxon>Metazoa</taxon>
        <taxon>Spiralia</taxon>
        <taxon>Lophotrochozoa</taxon>
        <taxon>Mollusca</taxon>
        <taxon>Gastropoda</taxon>
        <taxon>Heterobranchia</taxon>
        <taxon>Euthyneura</taxon>
        <taxon>Panpulmonata</taxon>
        <taxon>Sacoglossa</taxon>
        <taxon>Placobranchoidea</taxon>
        <taxon>Plakobranchidae</taxon>
        <taxon>Elysia</taxon>
    </lineage>
</organism>
<evidence type="ECO:0000313" key="3">
    <source>
        <dbReference type="Proteomes" id="UP000762676"/>
    </source>
</evidence>